<keyword evidence="3" id="KW-1185">Reference proteome</keyword>
<organism evidence="2 3">
    <name type="scientific">Arenibacter antarcticus</name>
    <dbReference type="NCBI Taxonomy" id="2040469"/>
    <lineage>
        <taxon>Bacteria</taxon>
        <taxon>Pseudomonadati</taxon>
        <taxon>Bacteroidota</taxon>
        <taxon>Flavobacteriia</taxon>
        <taxon>Flavobacteriales</taxon>
        <taxon>Flavobacteriaceae</taxon>
        <taxon>Arenibacter</taxon>
    </lineage>
</organism>
<reference evidence="3" key="1">
    <citation type="journal article" date="2019" name="Int. J. Syst. Evol. Microbiol.">
        <title>The Global Catalogue of Microorganisms (GCM) 10K type strain sequencing project: providing services to taxonomists for standard genome sequencing and annotation.</title>
        <authorList>
            <consortium name="The Broad Institute Genomics Platform"/>
            <consortium name="The Broad Institute Genome Sequencing Center for Infectious Disease"/>
            <person name="Wu L."/>
            <person name="Ma J."/>
        </authorList>
    </citation>
    <scope>NUCLEOTIDE SEQUENCE [LARGE SCALE GENOMIC DNA]</scope>
    <source>
        <strain evidence="3">KCTC 52924</strain>
    </source>
</reference>
<name>A0ABW5VB59_9FLAO</name>
<dbReference type="InterPro" id="IPR016181">
    <property type="entry name" value="Acyl_CoA_acyltransferase"/>
</dbReference>
<protein>
    <submittedName>
        <fullName evidence="2">GNAT family N-acetyltransferase</fullName>
    </submittedName>
</protein>
<dbReference type="PROSITE" id="PS51186">
    <property type="entry name" value="GNAT"/>
    <property type="match status" value="1"/>
</dbReference>
<evidence type="ECO:0000259" key="1">
    <source>
        <dbReference type="PROSITE" id="PS51186"/>
    </source>
</evidence>
<evidence type="ECO:0000313" key="2">
    <source>
        <dbReference type="EMBL" id="MFD2788897.1"/>
    </source>
</evidence>
<evidence type="ECO:0000313" key="3">
    <source>
        <dbReference type="Proteomes" id="UP001597532"/>
    </source>
</evidence>
<dbReference type="SUPFAM" id="SSF55729">
    <property type="entry name" value="Acyl-CoA N-acyltransferases (Nat)"/>
    <property type="match status" value="1"/>
</dbReference>
<dbReference type="RefSeq" id="WP_251809190.1">
    <property type="nucleotide sequence ID" value="NZ_CP166679.1"/>
</dbReference>
<dbReference type="Proteomes" id="UP001597532">
    <property type="component" value="Unassembled WGS sequence"/>
</dbReference>
<dbReference type="Gene3D" id="3.40.630.30">
    <property type="match status" value="1"/>
</dbReference>
<dbReference type="CDD" id="cd04301">
    <property type="entry name" value="NAT_SF"/>
    <property type="match status" value="1"/>
</dbReference>
<gene>
    <name evidence="2" type="ORF">ACFS1K_03900</name>
</gene>
<dbReference type="EMBL" id="JBHUOK010000008">
    <property type="protein sequence ID" value="MFD2788897.1"/>
    <property type="molecule type" value="Genomic_DNA"/>
</dbReference>
<feature type="domain" description="N-acetyltransferase" evidence="1">
    <location>
        <begin position="4"/>
        <end position="154"/>
    </location>
</feature>
<dbReference type="Pfam" id="PF13508">
    <property type="entry name" value="Acetyltransf_7"/>
    <property type="match status" value="1"/>
</dbReference>
<accession>A0ABW5VB59</accession>
<sequence>MERISLSSISDPYFLEAWQLYETSFPKEERRTLAVQEKIMNYKAYNFDLILSEDLVVGFLLWWGFEDVVFVEHFATSPELRGQGYGKKILQGFIKGEGRPVILEVELPEPGIKLRRIEFYKRLGFTLNTHHYVQPPMQKACGAIPLYLMSYPEEFTEESVAHFVTNYHPLIYDQTLL</sequence>
<comment type="caution">
    <text evidence="2">The sequence shown here is derived from an EMBL/GenBank/DDBJ whole genome shotgun (WGS) entry which is preliminary data.</text>
</comment>
<dbReference type="InterPro" id="IPR000182">
    <property type="entry name" value="GNAT_dom"/>
</dbReference>
<proteinExistence type="predicted"/>